<dbReference type="SUPFAM" id="SSF57196">
    <property type="entry name" value="EGF/Laminin"/>
    <property type="match status" value="1"/>
</dbReference>
<evidence type="ECO:0000256" key="3">
    <source>
        <dbReference type="PROSITE-ProRule" id="PRU00076"/>
    </source>
</evidence>
<evidence type="ECO:0000313" key="5">
    <source>
        <dbReference type="EMBL" id="MCL7031086.1"/>
    </source>
</evidence>
<feature type="domain" description="EGF-like" evidence="4">
    <location>
        <begin position="270"/>
        <end position="307"/>
    </location>
</feature>
<dbReference type="CDD" id="cd00054">
    <property type="entry name" value="EGF_CA"/>
    <property type="match status" value="1"/>
</dbReference>
<evidence type="ECO:0000313" key="6">
    <source>
        <dbReference type="Proteomes" id="UP001177140"/>
    </source>
</evidence>
<name>A0AA41V526_PAPNU</name>
<dbReference type="AlphaFoldDB" id="A0AA41V526"/>
<organism evidence="5 6">
    <name type="scientific">Papaver nudicaule</name>
    <name type="common">Iceland poppy</name>
    <dbReference type="NCBI Taxonomy" id="74823"/>
    <lineage>
        <taxon>Eukaryota</taxon>
        <taxon>Viridiplantae</taxon>
        <taxon>Streptophyta</taxon>
        <taxon>Embryophyta</taxon>
        <taxon>Tracheophyta</taxon>
        <taxon>Spermatophyta</taxon>
        <taxon>Magnoliopsida</taxon>
        <taxon>Ranunculales</taxon>
        <taxon>Papaveraceae</taxon>
        <taxon>Papaveroideae</taxon>
        <taxon>Papaver</taxon>
    </lineage>
</organism>
<evidence type="ECO:0000256" key="1">
    <source>
        <dbReference type="ARBA" id="ARBA00022536"/>
    </source>
</evidence>
<feature type="non-terminal residue" evidence="5">
    <location>
        <position position="345"/>
    </location>
</feature>
<accession>A0AA41V526</accession>
<keyword evidence="1 3" id="KW-0245">EGF-like domain</keyword>
<dbReference type="Pfam" id="PF07645">
    <property type="entry name" value="EGF_CA"/>
    <property type="match status" value="1"/>
</dbReference>
<sequence length="345" mass="37747">MIDVDKYGVNIIYNIICNNSYLPLKPFMNANGSYLEIISVSETEVRIRNSFTNFIKAKESSVTDASADPVLRGILNADGFTDEIDELFLFNLDNTPFMVSYAKNKLYGIGCGLVAVLIDDLIGTGDVISRECQTSCGNIREGSCSGSGCCQTTFPKGFKSFSLAVNGTPTNSTVGRFVVLAEIGQYTFDSVDLTLDAEQIHKKYEKKVIPVVLDWTVGDETCEEAKMNPRTYACQGNYSVCSDINNGQGYRCTCPDGYEGNPYLRPGCKDVDECDDPNNNPCVGICINTIGGYSCSCPDGSKGDARTNGSKVDWWEDVRGCTFRKKQFPVLTVALGNFLVFIKTS</sequence>
<comment type="caution">
    <text evidence="3">Lacks conserved residue(s) required for the propagation of feature annotation.</text>
</comment>
<reference evidence="5" key="1">
    <citation type="submission" date="2022-03" db="EMBL/GenBank/DDBJ databases">
        <title>A functionally conserved STORR gene fusion in Papaver species that diverged 16.8 million years ago.</title>
        <authorList>
            <person name="Catania T."/>
        </authorList>
    </citation>
    <scope>NUCLEOTIDE SEQUENCE</scope>
    <source>
        <strain evidence="5">S-191538</strain>
    </source>
</reference>
<keyword evidence="6" id="KW-1185">Reference proteome</keyword>
<dbReference type="Proteomes" id="UP001177140">
    <property type="component" value="Unassembled WGS sequence"/>
</dbReference>
<dbReference type="InterPro" id="IPR000742">
    <property type="entry name" value="EGF"/>
</dbReference>
<dbReference type="PROSITE" id="PS50026">
    <property type="entry name" value="EGF_3"/>
    <property type="match status" value="1"/>
</dbReference>
<dbReference type="InterPro" id="IPR001881">
    <property type="entry name" value="EGF-like_Ca-bd_dom"/>
</dbReference>
<dbReference type="Gene3D" id="2.10.25.10">
    <property type="entry name" value="Laminin"/>
    <property type="match status" value="1"/>
</dbReference>
<dbReference type="SMART" id="SM00179">
    <property type="entry name" value="EGF_CA"/>
    <property type="match status" value="2"/>
</dbReference>
<dbReference type="PROSITE" id="PS01187">
    <property type="entry name" value="EGF_CA"/>
    <property type="match status" value="1"/>
</dbReference>
<evidence type="ECO:0000259" key="4">
    <source>
        <dbReference type="PROSITE" id="PS50026"/>
    </source>
</evidence>
<dbReference type="InterPro" id="IPR000152">
    <property type="entry name" value="EGF-type_Asp/Asn_hydroxyl_site"/>
</dbReference>
<dbReference type="SMART" id="SM00181">
    <property type="entry name" value="EGF"/>
    <property type="match status" value="2"/>
</dbReference>
<proteinExistence type="predicted"/>
<gene>
    <name evidence="5" type="ORF">MKW94_015750</name>
</gene>
<evidence type="ECO:0000256" key="2">
    <source>
        <dbReference type="ARBA" id="ARBA00023157"/>
    </source>
</evidence>
<dbReference type="PANTHER" id="PTHR33491">
    <property type="entry name" value="OSJNBA0016N04.9 PROTEIN"/>
    <property type="match status" value="1"/>
</dbReference>
<dbReference type="InterPro" id="IPR018097">
    <property type="entry name" value="EGF_Ca-bd_CS"/>
</dbReference>
<dbReference type="PROSITE" id="PS00010">
    <property type="entry name" value="ASX_HYDROXYL"/>
    <property type="match status" value="1"/>
</dbReference>
<dbReference type="EMBL" id="JAJJMA010108556">
    <property type="protein sequence ID" value="MCL7031086.1"/>
    <property type="molecule type" value="Genomic_DNA"/>
</dbReference>
<protein>
    <recommendedName>
        <fullName evidence="4">EGF-like domain-containing protein</fullName>
    </recommendedName>
</protein>
<comment type="caution">
    <text evidence="5">The sequence shown here is derived from an EMBL/GenBank/DDBJ whole genome shotgun (WGS) entry which is preliminary data.</text>
</comment>
<dbReference type="GO" id="GO:0005509">
    <property type="term" value="F:calcium ion binding"/>
    <property type="evidence" value="ECO:0007669"/>
    <property type="project" value="InterPro"/>
</dbReference>
<keyword evidence="2" id="KW-1015">Disulfide bond</keyword>
<dbReference type="InterPro" id="IPR049883">
    <property type="entry name" value="NOTCH1_EGF-like"/>
</dbReference>